<sequence>MEPWREAVWAAVPKGVEPERFAQRRAFLLAHVAAGDRVLDLGCGSGDFAAALTAAGARVVAADVAQAALERARAEAPQAAFALLAEDAELPWAEDAFDVVWCGETLEHVADVVGLLAEVRRVLRWGGTLLVTTPNLARLTVALEALRGAPLERRLDPRADHLRFLRPGPLMQLLHDAGFADVDVRAVDGLPWARRALHAVAR</sequence>
<dbReference type="SUPFAM" id="SSF53335">
    <property type="entry name" value="S-adenosyl-L-methionine-dependent methyltransferases"/>
    <property type="match status" value="1"/>
</dbReference>
<dbReference type="GO" id="GO:0008757">
    <property type="term" value="F:S-adenosylmethionine-dependent methyltransferase activity"/>
    <property type="evidence" value="ECO:0007669"/>
    <property type="project" value="InterPro"/>
</dbReference>
<dbReference type="PANTHER" id="PTHR43861">
    <property type="entry name" value="TRANS-ACONITATE 2-METHYLTRANSFERASE-RELATED"/>
    <property type="match status" value="1"/>
</dbReference>
<protein>
    <submittedName>
        <fullName evidence="2">Unannotated protein</fullName>
    </submittedName>
</protein>
<reference evidence="2" key="1">
    <citation type="submission" date="2020-05" db="EMBL/GenBank/DDBJ databases">
        <authorList>
            <person name="Chiriac C."/>
            <person name="Salcher M."/>
            <person name="Ghai R."/>
            <person name="Kavagutti S V."/>
        </authorList>
    </citation>
    <scope>NUCLEOTIDE SEQUENCE</scope>
</reference>
<accession>A0A6J7JLA4</accession>
<name>A0A6J7JLA4_9ZZZZ</name>
<dbReference type="PANTHER" id="PTHR43861:SF1">
    <property type="entry name" value="TRANS-ACONITATE 2-METHYLTRANSFERASE"/>
    <property type="match status" value="1"/>
</dbReference>
<dbReference type="EMBL" id="CAFBMX010000013">
    <property type="protein sequence ID" value="CAB4943381.1"/>
    <property type="molecule type" value="Genomic_DNA"/>
</dbReference>
<gene>
    <name evidence="2" type="ORF">UFOPK3674_01959</name>
</gene>
<proteinExistence type="predicted"/>
<dbReference type="InterPro" id="IPR029063">
    <property type="entry name" value="SAM-dependent_MTases_sf"/>
</dbReference>
<dbReference type="InterPro" id="IPR013216">
    <property type="entry name" value="Methyltransf_11"/>
</dbReference>
<feature type="domain" description="Methyltransferase type 11" evidence="1">
    <location>
        <begin position="39"/>
        <end position="130"/>
    </location>
</feature>
<dbReference type="AlphaFoldDB" id="A0A6J7JLA4"/>
<evidence type="ECO:0000259" key="1">
    <source>
        <dbReference type="Pfam" id="PF08241"/>
    </source>
</evidence>
<dbReference type="Pfam" id="PF08241">
    <property type="entry name" value="Methyltransf_11"/>
    <property type="match status" value="1"/>
</dbReference>
<dbReference type="Gene3D" id="3.40.50.150">
    <property type="entry name" value="Vaccinia Virus protein VP39"/>
    <property type="match status" value="1"/>
</dbReference>
<organism evidence="2">
    <name type="scientific">freshwater metagenome</name>
    <dbReference type="NCBI Taxonomy" id="449393"/>
    <lineage>
        <taxon>unclassified sequences</taxon>
        <taxon>metagenomes</taxon>
        <taxon>ecological metagenomes</taxon>
    </lineage>
</organism>
<evidence type="ECO:0000313" key="2">
    <source>
        <dbReference type="EMBL" id="CAB4943381.1"/>
    </source>
</evidence>